<dbReference type="Pfam" id="PF00440">
    <property type="entry name" value="TetR_N"/>
    <property type="match status" value="1"/>
</dbReference>
<feature type="DNA-binding region" description="H-T-H motif" evidence="4">
    <location>
        <begin position="68"/>
        <end position="87"/>
    </location>
</feature>
<gene>
    <name evidence="7" type="ORF">FHX37_2857</name>
</gene>
<protein>
    <submittedName>
        <fullName evidence="7">TetR family transcriptional regulator</fullName>
    </submittedName>
</protein>
<sequence>MGLAYSTGPASCRGGLTGEPQRLGRYSDVTAENVHKPTRGSNRGAETRSALLSAAARVFCTTGFARAGVSEVVAEAGASVGSLYHHFSGKAELYMALYEEFQQRQQERTHRVAAQARARGETDPTQLMYAAARAYLEGCIEERDTTLLFFSGDGPPGFESQLRTRLREWTDRNVALFRKAEEPVDEALLMVVSGAMLVAVSEVVRRDGASARKLADDITGLLSQLEPRRASPDTDGASTE</sequence>
<keyword evidence="8" id="KW-1185">Reference proteome</keyword>
<proteinExistence type="predicted"/>
<dbReference type="GO" id="GO:0003677">
    <property type="term" value="F:DNA binding"/>
    <property type="evidence" value="ECO:0007669"/>
    <property type="project" value="UniProtKB-UniRule"/>
</dbReference>
<keyword evidence="1" id="KW-0805">Transcription regulation</keyword>
<evidence type="ECO:0000313" key="7">
    <source>
        <dbReference type="EMBL" id="TQN32870.1"/>
    </source>
</evidence>
<evidence type="ECO:0000256" key="5">
    <source>
        <dbReference type="SAM" id="MobiDB-lite"/>
    </source>
</evidence>
<evidence type="ECO:0000256" key="3">
    <source>
        <dbReference type="ARBA" id="ARBA00023163"/>
    </source>
</evidence>
<dbReference type="Proteomes" id="UP000317422">
    <property type="component" value="Unassembled WGS sequence"/>
</dbReference>
<evidence type="ECO:0000256" key="1">
    <source>
        <dbReference type="ARBA" id="ARBA00023015"/>
    </source>
</evidence>
<keyword evidence="2 4" id="KW-0238">DNA-binding</keyword>
<dbReference type="PANTHER" id="PTHR47506">
    <property type="entry name" value="TRANSCRIPTIONAL REGULATORY PROTEIN"/>
    <property type="match status" value="1"/>
</dbReference>
<accession>A0A543NM20</accession>
<dbReference type="PRINTS" id="PR00455">
    <property type="entry name" value="HTHTETR"/>
</dbReference>
<name>A0A543NM20_9ACTN</name>
<evidence type="ECO:0000313" key="8">
    <source>
        <dbReference type="Proteomes" id="UP000317422"/>
    </source>
</evidence>
<evidence type="ECO:0000259" key="6">
    <source>
        <dbReference type="PROSITE" id="PS50977"/>
    </source>
</evidence>
<dbReference type="PROSITE" id="PS50977">
    <property type="entry name" value="HTH_TETR_2"/>
    <property type="match status" value="1"/>
</dbReference>
<comment type="caution">
    <text evidence="7">The sequence shown here is derived from an EMBL/GenBank/DDBJ whole genome shotgun (WGS) entry which is preliminary data.</text>
</comment>
<feature type="domain" description="HTH tetR-type" evidence="6">
    <location>
        <begin position="45"/>
        <end position="105"/>
    </location>
</feature>
<keyword evidence="3" id="KW-0804">Transcription</keyword>
<dbReference type="PANTHER" id="PTHR47506:SF1">
    <property type="entry name" value="HTH-TYPE TRANSCRIPTIONAL REGULATOR YJDC"/>
    <property type="match status" value="1"/>
</dbReference>
<dbReference type="AlphaFoldDB" id="A0A543NM20"/>
<evidence type="ECO:0000256" key="2">
    <source>
        <dbReference type="ARBA" id="ARBA00023125"/>
    </source>
</evidence>
<dbReference type="EMBL" id="VFQC01000001">
    <property type="protein sequence ID" value="TQN32870.1"/>
    <property type="molecule type" value="Genomic_DNA"/>
</dbReference>
<evidence type="ECO:0000256" key="4">
    <source>
        <dbReference type="PROSITE-ProRule" id="PRU00335"/>
    </source>
</evidence>
<dbReference type="Gene3D" id="1.10.357.10">
    <property type="entry name" value="Tetracycline Repressor, domain 2"/>
    <property type="match status" value="1"/>
</dbReference>
<organism evidence="7 8">
    <name type="scientific">Haloactinospora alba</name>
    <dbReference type="NCBI Taxonomy" id="405555"/>
    <lineage>
        <taxon>Bacteria</taxon>
        <taxon>Bacillati</taxon>
        <taxon>Actinomycetota</taxon>
        <taxon>Actinomycetes</taxon>
        <taxon>Streptosporangiales</taxon>
        <taxon>Nocardiopsidaceae</taxon>
        <taxon>Haloactinospora</taxon>
    </lineage>
</organism>
<reference evidence="7 8" key="1">
    <citation type="submission" date="2019-06" db="EMBL/GenBank/DDBJ databases">
        <title>Sequencing the genomes of 1000 actinobacteria strains.</title>
        <authorList>
            <person name="Klenk H.-P."/>
        </authorList>
    </citation>
    <scope>NUCLEOTIDE SEQUENCE [LARGE SCALE GENOMIC DNA]</scope>
    <source>
        <strain evidence="7 8">DSM 45015</strain>
    </source>
</reference>
<feature type="region of interest" description="Disordered" evidence="5">
    <location>
        <begin position="14"/>
        <end position="46"/>
    </location>
</feature>
<dbReference type="InterPro" id="IPR009057">
    <property type="entry name" value="Homeodomain-like_sf"/>
</dbReference>
<dbReference type="SUPFAM" id="SSF46689">
    <property type="entry name" value="Homeodomain-like"/>
    <property type="match status" value="1"/>
</dbReference>
<dbReference type="InterPro" id="IPR001647">
    <property type="entry name" value="HTH_TetR"/>
</dbReference>